<keyword evidence="1" id="KW-0472">Membrane</keyword>
<keyword evidence="1" id="KW-0812">Transmembrane</keyword>
<dbReference type="AlphaFoldDB" id="A0A1G2KSQ1"/>
<keyword evidence="1" id="KW-1133">Transmembrane helix</keyword>
<evidence type="ECO:0000313" key="3">
    <source>
        <dbReference type="Proteomes" id="UP000177811"/>
    </source>
</evidence>
<dbReference type="Proteomes" id="UP000177811">
    <property type="component" value="Unassembled WGS sequence"/>
</dbReference>
<proteinExistence type="predicted"/>
<evidence type="ECO:0008006" key="4">
    <source>
        <dbReference type="Google" id="ProtNLM"/>
    </source>
</evidence>
<evidence type="ECO:0000313" key="2">
    <source>
        <dbReference type="EMBL" id="OHA01622.1"/>
    </source>
</evidence>
<organism evidence="2 3">
    <name type="scientific">Candidatus Sungbacteria bacterium RIFCSPHIGHO2_02_FULL_51_29</name>
    <dbReference type="NCBI Taxonomy" id="1802273"/>
    <lineage>
        <taxon>Bacteria</taxon>
        <taxon>Candidatus Sungiibacteriota</taxon>
    </lineage>
</organism>
<evidence type="ECO:0000256" key="1">
    <source>
        <dbReference type="SAM" id="Phobius"/>
    </source>
</evidence>
<name>A0A1G2KSQ1_9BACT</name>
<sequence>MKGKLVIFVICETAKPKKASEALQPQVLKSAPHYFQRAVPQQHLATQEDVVIGGHRGTLLLKTYPPDHLLAEVTFDMSDILFDDMIAFKEEALSHLWGYLQEKGGKDVEEFSEEYTAYIVSDYSGDPEQFFVHKERIAGLLKTEKLPLDSGEVEYTLSSQIKYAKDDLVIVDWDGAFIFDAGGDYESTLELLELANWQLLRFRILDRDIDTRLLSVTKIIESTPPRTKFFFKPGEVHAALKQTMLLRTRSISEFQALEREFKLVGDWYSARLYELVAKKFKLEELRAIVKDKLDALEDVYTLVSENFTISWEQRSRIAEMIGWYVLLLGWLILLILDFYFYKY</sequence>
<gene>
    <name evidence="2" type="ORF">A3C16_02605</name>
</gene>
<feature type="transmembrane region" description="Helical" evidence="1">
    <location>
        <begin position="321"/>
        <end position="341"/>
    </location>
</feature>
<dbReference type="EMBL" id="MHQL01000058">
    <property type="protein sequence ID" value="OHA01622.1"/>
    <property type="molecule type" value="Genomic_DNA"/>
</dbReference>
<reference evidence="2 3" key="1">
    <citation type="journal article" date="2016" name="Nat. Commun.">
        <title>Thousands of microbial genomes shed light on interconnected biogeochemical processes in an aquifer system.</title>
        <authorList>
            <person name="Anantharaman K."/>
            <person name="Brown C.T."/>
            <person name="Hug L.A."/>
            <person name="Sharon I."/>
            <person name="Castelle C.J."/>
            <person name="Probst A.J."/>
            <person name="Thomas B.C."/>
            <person name="Singh A."/>
            <person name="Wilkins M.J."/>
            <person name="Karaoz U."/>
            <person name="Brodie E.L."/>
            <person name="Williams K.H."/>
            <person name="Hubbard S.S."/>
            <person name="Banfield J.F."/>
        </authorList>
    </citation>
    <scope>NUCLEOTIDE SEQUENCE [LARGE SCALE GENOMIC DNA]</scope>
</reference>
<comment type="caution">
    <text evidence="2">The sequence shown here is derived from an EMBL/GenBank/DDBJ whole genome shotgun (WGS) entry which is preliminary data.</text>
</comment>
<accession>A0A1G2KSQ1</accession>
<protein>
    <recommendedName>
        <fullName evidence="4">DUF155 domain-containing protein</fullName>
    </recommendedName>
</protein>